<dbReference type="RefSeq" id="WP_130105801.1">
    <property type="nucleotide sequence ID" value="NZ_CP025781.1"/>
</dbReference>
<dbReference type="PANTHER" id="PTHR35893">
    <property type="entry name" value="INNER MEMBRANE PROTEIN-RELATED"/>
    <property type="match status" value="1"/>
</dbReference>
<dbReference type="EMBL" id="CP025781">
    <property type="protein sequence ID" value="QBC43201.1"/>
    <property type="molecule type" value="Genomic_DNA"/>
</dbReference>
<dbReference type="PANTHER" id="PTHR35893:SF3">
    <property type="entry name" value="INNER MEMBRANE PROTEIN"/>
    <property type="match status" value="1"/>
</dbReference>
<dbReference type="KEGG" id="ifl:C1H71_06335"/>
<proteinExistence type="predicted"/>
<dbReference type="GO" id="GO:0043022">
    <property type="term" value="F:ribosome binding"/>
    <property type="evidence" value="ECO:0007669"/>
    <property type="project" value="InterPro"/>
</dbReference>
<evidence type="ECO:0000259" key="1">
    <source>
        <dbReference type="Pfam" id="PF19029"/>
    </source>
</evidence>
<organism evidence="2 3">
    <name type="scientific">Iodobacter fluviatilis</name>
    <dbReference type="NCBI Taxonomy" id="537"/>
    <lineage>
        <taxon>Bacteria</taxon>
        <taxon>Pseudomonadati</taxon>
        <taxon>Pseudomonadota</taxon>
        <taxon>Betaproteobacteria</taxon>
        <taxon>Neisseriales</taxon>
        <taxon>Chitinibacteraceae</taxon>
        <taxon>Iodobacter</taxon>
    </lineage>
</organism>
<reference evidence="2 3" key="1">
    <citation type="submission" date="2018-01" db="EMBL/GenBank/DDBJ databases">
        <title>Genome sequence of Iodobacter sp. strain PCH194 isolated from Indian Trans-Himalaya.</title>
        <authorList>
            <person name="Kumar V."/>
            <person name="Thakur V."/>
            <person name="Kumar S."/>
            <person name="Singh D."/>
        </authorList>
    </citation>
    <scope>NUCLEOTIDE SEQUENCE [LARGE SCALE GENOMIC DNA]</scope>
    <source>
        <strain evidence="2 3">PCH194</strain>
    </source>
</reference>
<protein>
    <submittedName>
        <fullName evidence="2">DUF883 domain-containing protein</fullName>
    </submittedName>
</protein>
<accession>A0A7G3G7C3</accession>
<gene>
    <name evidence="2" type="ORF">C1H71_06335</name>
</gene>
<evidence type="ECO:0000313" key="3">
    <source>
        <dbReference type="Proteomes" id="UP000515917"/>
    </source>
</evidence>
<name>A0A7G3G7C3_9NEIS</name>
<dbReference type="InterPro" id="IPR010279">
    <property type="entry name" value="YqjD/ElaB"/>
</dbReference>
<dbReference type="InterPro" id="IPR043605">
    <property type="entry name" value="DUF883_C"/>
</dbReference>
<dbReference type="Proteomes" id="UP000515917">
    <property type="component" value="Chromosome"/>
</dbReference>
<keyword evidence="3" id="KW-1185">Reference proteome</keyword>
<sequence length="102" mass="10623">MFGNHTKPLNTDVASLVKDAQALLQSARSLTGEKADEAVNQGMLRLDRVLLMARDVQGSAVEASKSIVCSTGECVKANPWRSVAVAAGTGLLLGAILGRSSK</sequence>
<feature type="domain" description="DUF883" evidence="1">
    <location>
        <begin position="72"/>
        <end position="99"/>
    </location>
</feature>
<dbReference type="Pfam" id="PF19029">
    <property type="entry name" value="DUF883_C"/>
    <property type="match status" value="1"/>
</dbReference>
<evidence type="ECO:0000313" key="2">
    <source>
        <dbReference type="EMBL" id="QBC43201.1"/>
    </source>
</evidence>
<dbReference type="AlphaFoldDB" id="A0A7G3G7C3"/>